<keyword evidence="2" id="KW-1185">Reference proteome</keyword>
<reference evidence="1" key="1">
    <citation type="journal article" date="2021" name="Environ. Microbiol.">
        <title>Gene family expansions and transcriptome signatures uncover fungal adaptations to wood decay.</title>
        <authorList>
            <person name="Hage H."/>
            <person name="Miyauchi S."/>
            <person name="Viragh M."/>
            <person name="Drula E."/>
            <person name="Min B."/>
            <person name="Chaduli D."/>
            <person name="Navarro D."/>
            <person name="Favel A."/>
            <person name="Norest M."/>
            <person name="Lesage-Meessen L."/>
            <person name="Balint B."/>
            <person name="Merenyi Z."/>
            <person name="de Eugenio L."/>
            <person name="Morin E."/>
            <person name="Martinez A.T."/>
            <person name="Baldrian P."/>
            <person name="Stursova M."/>
            <person name="Martinez M.J."/>
            <person name="Novotny C."/>
            <person name="Magnuson J.K."/>
            <person name="Spatafora J.W."/>
            <person name="Maurice S."/>
            <person name="Pangilinan J."/>
            <person name="Andreopoulos W."/>
            <person name="LaButti K."/>
            <person name="Hundley H."/>
            <person name="Na H."/>
            <person name="Kuo A."/>
            <person name="Barry K."/>
            <person name="Lipzen A."/>
            <person name="Henrissat B."/>
            <person name="Riley R."/>
            <person name="Ahrendt S."/>
            <person name="Nagy L.G."/>
            <person name="Grigoriev I.V."/>
            <person name="Martin F."/>
            <person name="Rosso M.N."/>
        </authorList>
    </citation>
    <scope>NUCLEOTIDE SEQUENCE</scope>
    <source>
        <strain evidence="1">CBS 384.51</strain>
    </source>
</reference>
<dbReference type="EMBL" id="MU274912">
    <property type="protein sequence ID" value="KAI0088756.1"/>
    <property type="molecule type" value="Genomic_DNA"/>
</dbReference>
<evidence type="ECO:0000313" key="2">
    <source>
        <dbReference type="Proteomes" id="UP001055072"/>
    </source>
</evidence>
<sequence>MHRLQTKVPLTPFGPSLYNAHRFLRFTVCRGQKQKRHQMTDDVKESEKQRQVQRAWFVRLFSLTFPSGNHAFSFTKLLNARDSAVPRYRIEWLQEMGVSGRNVGSSPAQDGRHEIVNHQRPLVATSVRQESCFFSLTLKAFSTHTILGQAITGCNNPVA</sequence>
<dbReference type="Proteomes" id="UP001055072">
    <property type="component" value="Unassembled WGS sequence"/>
</dbReference>
<organism evidence="1 2">
    <name type="scientific">Irpex rosettiformis</name>
    <dbReference type="NCBI Taxonomy" id="378272"/>
    <lineage>
        <taxon>Eukaryota</taxon>
        <taxon>Fungi</taxon>
        <taxon>Dikarya</taxon>
        <taxon>Basidiomycota</taxon>
        <taxon>Agaricomycotina</taxon>
        <taxon>Agaricomycetes</taxon>
        <taxon>Polyporales</taxon>
        <taxon>Irpicaceae</taxon>
        <taxon>Irpex</taxon>
    </lineage>
</organism>
<comment type="caution">
    <text evidence="1">The sequence shown here is derived from an EMBL/GenBank/DDBJ whole genome shotgun (WGS) entry which is preliminary data.</text>
</comment>
<proteinExistence type="predicted"/>
<name>A0ACB8U3I5_9APHY</name>
<accession>A0ACB8U3I5</accession>
<gene>
    <name evidence="1" type="ORF">BDY19DRAFT_144597</name>
</gene>
<protein>
    <submittedName>
        <fullName evidence="1">Uncharacterized protein</fullName>
    </submittedName>
</protein>
<evidence type="ECO:0000313" key="1">
    <source>
        <dbReference type="EMBL" id="KAI0088756.1"/>
    </source>
</evidence>